<organism evidence="7 8">
    <name type="scientific">Trichoderma harzianum</name>
    <name type="common">Hypocrea lixii</name>
    <dbReference type="NCBI Taxonomy" id="5544"/>
    <lineage>
        <taxon>Eukaryota</taxon>
        <taxon>Fungi</taxon>
        <taxon>Dikarya</taxon>
        <taxon>Ascomycota</taxon>
        <taxon>Pezizomycotina</taxon>
        <taxon>Sordariomycetes</taxon>
        <taxon>Hypocreomycetidae</taxon>
        <taxon>Hypocreales</taxon>
        <taxon>Hypocreaceae</taxon>
        <taxon>Trichoderma</taxon>
    </lineage>
</organism>
<evidence type="ECO:0000256" key="4">
    <source>
        <dbReference type="ARBA" id="ARBA00023159"/>
    </source>
</evidence>
<keyword evidence="5" id="KW-0804">Transcription</keyword>
<name>A0A0F9XB17_TRIHA</name>
<dbReference type="EMBL" id="JOKZ01000182">
    <property type="protein sequence ID" value="KKP01715.1"/>
    <property type="molecule type" value="Genomic_DNA"/>
</dbReference>
<accession>A0A0F9XB17</accession>
<comment type="cofactor">
    <cofactor evidence="1">
        <name>Zn(2+)</name>
        <dbReference type="ChEBI" id="CHEBI:29105"/>
    </cofactor>
</comment>
<dbReference type="SUPFAM" id="SSF46689">
    <property type="entry name" value="Homeodomain-like"/>
    <property type="match status" value="1"/>
</dbReference>
<evidence type="ECO:0000256" key="1">
    <source>
        <dbReference type="ARBA" id="ARBA00001947"/>
    </source>
</evidence>
<dbReference type="Pfam" id="PF02805">
    <property type="entry name" value="Ada_Zn_binding"/>
    <property type="match status" value="1"/>
</dbReference>
<dbReference type="GO" id="GO:0006281">
    <property type="term" value="P:DNA repair"/>
    <property type="evidence" value="ECO:0007669"/>
    <property type="project" value="InterPro"/>
</dbReference>
<comment type="caution">
    <text evidence="7">The sequence shown here is derived from an EMBL/GenBank/DDBJ whole genome shotgun (WGS) entry which is preliminary data.</text>
</comment>
<dbReference type="SUPFAM" id="SSF57884">
    <property type="entry name" value="Ada DNA repair protein, N-terminal domain (N-Ada 10)"/>
    <property type="match status" value="1"/>
</dbReference>
<evidence type="ECO:0000256" key="2">
    <source>
        <dbReference type="ARBA" id="ARBA00022603"/>
    </source>
</evidence>
<dbReference type="InterPro" id="IPR009057">
    <property type="entry name" value="Homeodomain-like_sf"/>
</dbReference>
<dbReference type="GO" id="GO:0003700">
    <property type="term" value="F:DNA-binding transcription factor activity"/>
    <property type="evidence" value="ECO:0007669"/>
    <property type="project" value="InterPro"/>
</dbReference>
<sequence length="220" mass="25537">MDYEHQSISLATWLPDYENDDSRWQAVKARDIRADGCFVSAVRATKVYCRPVCKSRLPLRRNVLFYRTGQQAQSAGFRACKRCKPQLDGLMPEEKSVQKIREFLQEWETAVISDESLCQLSLGQMAKQANMSKWYFHRLFKKCVGMTPVQYLRSRRNIMQLQSQDLSFLDQLVPCVIDWPQLTDTFADNGDVTLEKLLKVTEENRFVDGCFFSPELVAMI</sequence>
<dbReference type="OMA" id="LEICYET"/>
<evidence type="ECO:0000259" key="6">
    <source>
        <dbReference type="PROSITE" id="PS01124"/>
    </source>
</evidence>
<dbReference type="Gene3D" id="3.40.10.10">
    <property type="entry name" value="DNA Methylphosphotriester Repair Domain"/>
    <property type="match status" value="1"/>
</dbReference>
<keyword evidence="3" id="KW-0805">Transcription regulation</keyword>
<gene>
    <name evidence="7" type="ORF">THAR02_06174</name>
</gene>
<evidence type="ECO:0000256" key="3">
    <source>
        <dbReference type="ARBA" id="ARBA00023015"/>
    </source>
</evidence>
<dbReference type="Pfam" id="PF00165">
    <property type="entry name" value="HTH_AraC"/>
    <property type="match status" value="1"/>
</dbReference>
<feature type="domain" description="HTH araC/xylS-type" evidence="6">
    <location>
        <begin position="94"/>
        <end position="156"/>
    </location>
</feature>
<evidence type="ECO:0000313" key="7">
    <source>
        <dbReference type="EMBL" id="KKP01715.1"/>
    </source>
</evidence>
<dbReference type="AlphaFoldDB" id="A0A0F9XB17"/>
<dbReference type="GO" id="GO:0032259">
    <property type="term" value="P:methylation"/>
    <property type="evidence" value="ECO:0007669"/>
    <property type="project" value="UniProtKB-KW"/>
</dbReference>
<protein>
    <recommendedName>
        <fullName evidence="6">HTH araC/xylS-type domain-containing protein</fullName>
    </recommendedName>
</protein>
<dbReference type="InterPro" id="IPR018060">
    <property type="entry name" value="HTH_AraC"/>
</dbReference>
<dbReference type="PROSITE" id="PS01124">
    <property type="entry name" value="HTH_ARAC_FAMILY_2"/>
    <property type="match status" value="1"/>
</dbReference>
<evidence type="ECO:0000313" key="8">
    <source>
        <dbReference type="Proteomes" id="UP000034112"/>
    </source>
</evidence>
<dbReference type="InterPro" id="IPR004026">
    <property type="entry name" value="Ada_DNA_repair_Zn-bd"/>
</dbReference>
<dbReference type="GO" id="GO:0043565">
    <property type="term" value="F:sequence-specific DNA binding"/>
    <property type="evidence" value="ECO:0007669"/>
    <property type="project" value="InterPro"/>
</dbReference>
<dbReference type="InterPro" id="IPR035451">
    <property type="entry name" value="Ada-like_dom_sf"/>
</dbReference>
<keyword evidence="2" id="KW-0808">Transferase</keyword>
<dbReference type="Proteomes" id="UP000034112">
    <property type="component" value="Unassembled WGS sequence"/>
</dbReference>
<proteinExistence type="predicted"/>
<keyword evidence="2" id="KW-0489">Methyltransferase</keyword>
<dbReference type="GO" id="GO:0008270">
    <property type="term" value="F:zinc ion binding"/>
    <property type="evidence" value="ECO:0007669"/>
    <property type="project" value="InterPro"/>
</dbReference>
<dbReference type="OrthoDB" id="2447880at2759"/>
<dbReference type="Gene3D" id="1.10.10.60">
    <property type="entry name" value="Homeodomain-like"/>
    <property type="match status" value="1"/>
</dbReference>
<reference evidence="8" key="1">
    <citation type="journal article" date="2015" name="Genome Announc.">
        <title>Draft whole-genome sequence of the biocontrol agent Trichoderma harzianum T6776.</title>
        <authorList>
            <person name="Baroncelli R."/>
            <person name="Piaggeschi G."/>
            <person name="Fiorini L."/>
            <person name="Bertolini E."/>
            <person name="Zapparata A."/>
            <person name="Pe M.E."/>
            <person name="Sarrocco S."/>
            <person name="Vannacci G."/>
        </authorList>
    </citation>
    <scope>NUCLEOTIDE SEQUENCE [LARGE SCALE GENOMIC DNA]</scope>
    <source>
        <strain evidence="8">T6776</strain>
    </source>
</reference>
<evidence type="ECO:0000256" key="5">
    <source>
        <dbReference type="ARBA" id="ARBA00023163"/>
    </source>
</evidence>
<keyword evidence="4" id="KW-0010">Activator</keyword>
<dbReference type="GO" id="GO:0008168">
    <property type="term" value="F:methyltransferase activity"/>
    <property type="evidence" value="ECO:0007669"/>
    <property type="project" value="UniProtKB-KW"/>
</dbReference>